<feature type="domain" description="EamA" evidence="7">
    <location>
        <begin position="12"/>
        <end position="137"/>
    </location>
</feature>
<dbReference type="InterPro" id="IPR000620">
    <property type="entry name" value="EamA_dom"/>
</dbReference>
<dbReference type="SUPFAM" id="SSF103481">
    <property type="entry name" value="Multidrug resistance efflux transporter EmrE"/>
    <property type="match status" value="2"/>
</dbReference>
<proteinExistence type="predicted"/>
<gene>
    <name evidence="8" type="ORF">HLVA_11110</name>
</gene>
<name>A0AAU9DGH2_9FUSO</name>
<keyword evidence="3 6" id="KW-0812">Transmembrane</keyword>
<feature type="transmembrane region" description="Helical" evidence="6">
    <location>
        <begin position="95"/>
        <end position="113"/>
    </location>
</feature>
<evidence type="ECO:0000256" key="3">
    <source>
        <dbReference type="ARBA" id="ARBA00022692"/>
    </source>
</evidence>
<accession>A0AAU9DGH2</accession>
<comment type="subcellular location">
    <subcellularLocation>
        <location evidence="1">Cell membrane</location>
        <topology evidence="1">Multi-pass membrane protein</topology>
    </subcellularLocation>
</comment>
<dbReference type="Proteomes" id="UP001321582">
    <property type="component" value="Chromosome"/>
</dbReference>
<feature type="transmembrane region" description="Helical" evidence="6">
    <location>
        <begin position="33"/>
        <end position="57"/>
    </location>
</feature>
<evidence type="ECO:0000259" key="7">
    <source>
        <dbReference type="Pfam" id="PF00892"/>
    </source>
</evidence>
<feature type="transmembrane region" description="Helical" evidence="6">
    <location>
        <begin position="175"/>
        <end position="196"/>
    </location>
</feature>
<evidence type="ECO:0000256" key="5">
    <source>
        <dbReference type="ARBA" id="ARBA00023136"/>
    </source>
</evidence>
<dbReference type="GO" id="GO:0005886">
    <property type="term" value="C:plasma membrane"/>
    <property type="evidence" value="ECO:0007669"/>
    <property type="project" value="UniProtKB-SubCell"/>
</dbReference>
<protein>
    <submittedName>
        <fullName evidence="8">Membrane protein</fullName>
    </submittedName>
</protein>
<dbReference type="KEGG" id="haby:HLVA_11110"/>
<dbReference type="PANTHER" id="PTHR42920:SF5">
    <property type="entry name" value="EAMA DOMAIN-CONTAINING PROTEIN"/>
    <property type="match status" value="1"/>
</dbReference>
<dbReference type="AlphaFoldDB" id="A0AAU9DGH2"/>
<feature type="transmembrane region" description="Helical" evidence="6">
    <location>
        <begin position="7"/>
        <end position="27"/>
    </location>
</feature>
<feature type="transmembrane region" description="Helical" evidence="6">
    <location>
        <begin position="69"/>
        <end position="89"/>
    </location>
</feature>
<evidence type="ECO:0000313" key="8">
    <source>
        <dbReference type="EMBL" id="BDU50542.1"/>
    </source>
</evidence>
<evidence type="ECO:0000256" key="2">
    <source>
        <dbReference type="ARBA" id="ARBA00022475"/>
    </source>
</evidence>
<organism evidence="8 9">
    <name type="scientific">Haliovirga abyssi</name>
    <dbReference type="NCBI Taxonomy" id="2996794"/>
    <lineage>
        <taxon>Bacteria</taxon>
        <taxon>Fusobacteriati</taxon>
        <taxon>Fusobacteriota</taxon>
        <taxon>Fusobacteriia</taxon>
        <taxon>Fusobacteriales</taxon>
        <taxon>Haliovirgaceae</taxon>
        <taxon>Haliovirga</taxon>
    </lineage>
</organism>
<keyword evidence="4 6" id="KW-1133">Transmembrane helix</keyword>
<feature type="transmembrane region" description="Helical" evidence="6">
    <location>
        <begin position="263"/>
        <end position="279"/>
    </location>
</feature>
<keyword evidence="9" id="KW-1185">Reference proteome</keyword>
<feature type="transmembrane region" description="Helical" evidence="6">
    <location>
        <begin position="208"/>
        <end position="227"/>
    </location>
</feature>
<sequence>MNKKKIFLADTGLIYSAAIWGATFYLVKDSLGALNPVVLVGYRFLLASFIILPYLIIKKINIFHNIKSGLLLGILLWLLYVPQTVGLKYTTASNSGFITGLFIVFVPLFSYLIFKEFPSFMKLISVILATIGLWILTGGLKEINIGDIFTLGAAVAYSLHLLFAGKIMKKKNNPYLLNFQQFFFVGIFSIIFSLFAKYPLSGLSRSSINVILFLAIFPTITAFVVQLEAQKFTSSLKVAVIFSLEPVFAAIFSWTLGGETFKISGIIGGSFIVSAMILSEMRLEKIKKFYINYKK</sequence>
<feature type="transmembrane region" description="Helical" evidence="6">
    <location>
        <begin position="120"/>
        <end position="137"/>
    </location>
</feature>
<feature type="domain" description="EamA" evidence="7">
    <location>
        <begin position="145"/>
        <end position="278"/>
    </location>
</feature>
<dbReference type="Pfam" id="PF00892">
    <property type="entry name" value="EamA"/>
    <property type="match status" value="2"/>
</dbReference>
<reference evidence="8 9" key="1">
    <citation type="submission" date="2022-11" db="EMBL/GenBank/DDBJ databases">
        <title>Haliovirga abyssi gen. nov., sp. nov., a mesophilic fermentative bacterium isolated from the Iheya North hydrothermal field and the proposal of Haliovirgaceae fam. nov.</title>
        <authorList>
            <person name="Miyazaki U."/>
            <person name="Tame A."/>
            <person name="Miyazaki J."/>
            <person name="Takai K."/>
            <person name="Sawayama S."/>
            <person name="Kitajima M."/>
            <person name="Okamoto A."/>
            <person name="Nakagawa S."/>
        </authorList>
    </citation>
    <scope>NUCLEOTIDE SEQUENCE [LARGE SCALE GENOMIC DNA]</scope>
    <source>
        <strain evidence="8 9">IC12</strain>
    </source>
</reference>
<evidence type="ECO:0000256" key="6">
    <source>
        <dbReference type="SAM" id="Phobius"/>
    </source>
</evidence>
<dbReference type="EMBL" id="AP027059">
    <property type="protein sequence ID" value="BDU50542.1"/>
    <property type="molecule type" value="Genomic_DNA"/>
</dbReference>
<dbReference type="InterPro" id="IPR037185">
    <property type="entry name" value="EmrE-like"/>
</dbReference>
<feature type="transmembrane region" description="Helical" evidence="6">
    <location>
        <begin position="239"/>
        <end position="257"/>
    </location>
</feature>
<evidence type="ECO:0000256" key="4">
    <source>
        <dbReference type="ARBA" id="ARBA00022989"/>
    </source>
</evidence>
<dbReference type="InterPro" id="IPR051258">
    <property type="entry name" value="Diverse_Substrate_Transporter"/>
</dbReference>
<dbReference type="RefSeq" id="WP_307903407.1">
    <property type="nucleotide sequence ID" value="NZ_AP027059.1"/>
</dbReference>
<evidence type="ECO:0000313" key="9">
    <source>
        <dbReference type="Proteomes" id="UP001321582"/>
    </source>
</evidence>
<dbReference type="PANTHER" id="PTHR42920">
    <property type="entry name" value="OS03G0707200 PROTEIN-RELATED"/>
    <property type="match status" value="1"/>
</dbReference>
<feature type="transmembrane region" description="Helical" evidence="6">
    <location>
        <begin position="143"/>
        <end position="163"/>
    </location>
</feature>
<evidence type="ECO:0000256" key="1">
    <source>
        <dbReference type="ARBA" id="ARBA00004651"/>
    </source>
</evidence>
<keyword evidence="5 6" id="KW-0472">Membrane</keyword>
<keyword evidence="2" id="KW-1003">Cell membrane</keyword>